<evidence type="ECO:0000256" key="19">
    <source>
        <dbReference type="PROSITE-ProRule" id="PRU01011"/>
    </source>
</evidence>
<comment type="cofactor">
    <cofactor evidence="2">
        <name>Ca(2+)</name>
        <dbReference type="ChEBI" id="CHEBI:29108"/>
    </cofactor>
</comment>
<evidence type="ECO:0000256" key="16">
    <source>
        <dbReference type="ARBA" id="ARBA00022837"/>
    </source>
</evidence>
<evidence type="ECO:0000256" key="21">
    <source>
        <dbReference type="SAM" id="Phobius"/>
    </source>
</evidence>
<dbReference type="SMART" id="SM00120">
    <property type="entry name" value="HX"/>
    <property type="match status" value="4"/>
</dbReference>
<comment type="caution">
    <text evidence="23">The sequence shown here is derived from an EMBL/GenBank/DDBJ whole genome shotgun (WGS) entry which is preliminary data.</text>
</comment>
<dbReference type="Gene3D" id="1.10.101.10">
    <property type="entry name" value="PGBD-like superfamily/PGBD"/>
    <property type="match status" value="1"/>
</dbReference>
<evidence type="ECO:0000313" key="24">
    <source>
        <dbReference type="Proteomes" id="UP000826234"/>
    </source>
</evidence>
<evidence type="ECO:0000256" key="2">
    <source>
        <dbReference type="ARBA" id="ARBA00001913"/>
    </source>
</evidence>
<protein>
    <recommendedName>
        <fullName evidence="8">Matrix metalloproteinase-14</fullName>
        <ecNumber evidence="7">3.4.24.80</ecNumber>
    </recommendedName>
</protein>
<dbReference type="CDD" id="cd04278">
    <property type="entry name" value="ZnMc_MMP"/>
    <property type="match status" value="1"/>
</dbReference>
<proteinExistence type="inferred from homology"/>
<dbReference type="InterPro" id="IPR001818">
    <property type="entry name" value="Pept_M10_metallopeptidase"/>
</dbReference>
<keyword evidence="12" id="KW-0479">Metal-binding</keyword>
<dbReference type="Proteomes" id="UP000826234">
    <property type="component" value="Unassembled WGS sequence"/>
</dbReference>
<reference evidence="23 24" key="1">
    <citation type="journal article" date="2022" name="Gigascience">
        <title>A chromosome-level genome assembly and annotation of the desert horned lizard, Phrynosoma platyrhinos, provides insight into chromosomal rearrangements among reptiles.</title>
        <authorList>
            <person name="Koochekian N."/>
            <person name="Ascanio A."/>
            <person name="Farleigh K."/>
            <person name="Card D.C."/>
            <person name="Schield D.R."/>
            <person name="Castoe T.A."/>
            <person name="Jezkova T."/>
        </authorList>
    </citation>
    <scope>NUCLEOTIDE SEQUENCE [LARGE SCALE GENOMIC DNA]</scope>
    <source>
        <strain evidence="23">NK-2021</strain>
    </source>
</reference>
<dbReference type="SUPFAM" id="SSF47090">
    <property type="entry name" value="PGBD-like"/>
    <property type="match status" value="1"/>
</dbReference>
<dbReference type="InterPro" id="IPR036366">
    <property type="entry name" value="PGBDSf"/>
</dbReference>
<evidence type="ECO:0000256" key="17">
    <source>
        <dbReference type="ARBA" id="ARBA00023049"/>
    </source>
</evidence>
<dbReference type="InterPro" id="IPR018487">
    <property type="entry name" value="Hemopexin-like_repeat"/>
</dbReference>
<keyword evidence="17" id="KW-0482">Metalloprotease</keyword>
<evidence type="ECO:0000259" key="22">
    <source>
        <dbReference type="SMART" id="SM00235"/>
    </source>
</evidence>
<evidence type="ECO:0000256" key="18">
    <source>
        <dbReference type="ARBA" id="ARBA00023145"/>
    </source>
</evidence>
<evidence type="ECO:0000256" key="5">
    <source>
        <dbReference type="ARBA" id="ARBA00004496"/>
    </source>
</evidence>
<comment type="catalytic activity">
    <reaction evidence="1">
        <text>Endopeptidase activity. Activates progelatinase A by cleavage of the propeptide at 37-Asn-|-Leu-38. Other bonds hydrolyzed include 35-Gly-|-Ile-36 in the propeptide of collagenase 3, and 341-Asn-|-Phe-342, 441-Asp-|-Leu-442 and 354-Gln-|-Thr-355 in the aggrecan interglobular domain.</text>
        <dbReference type="EC" id="3.4.24.80"/>
    </reaction>
</comment>
<evidence type="ECO:0000256" key="12">
    <source>
        <dbReference type="ARBA" id="ARBA00022723"/>
    </source>
</evidence>
<evidence type="ECO:0000256" key="9">
    <source>
        <dbReference type="ARBA" id="ARBA00022490"/>
    </source>
</evidence>
<keyword evidence="24" id="KW-1185">Reference proteome</keyword>
<evidence type="ECO:0000256" key="8">
    <source>
        <dbReference type="ARBA" id="ARBA00020199"/>
    </source>
</evidence>
<gene>
    <name evidence="23" type="ORF">JD844_001332</name>
</gene>
<dbReference type="CDD" id="cd00094">
    <property type="entry name" value="HX"/>
    <property type="match status" value="1"/>
</dbReference>
<keyword evidence="18" id="KW-0865">Zymogen</keyword>
<dbReference type="SUPFAM" id="SSF50923">
    <property type="entry name" value="Hemopexin-like domain"/>
    <property type="match status" value="1"/>
</dbReference>
<feature type="domain" description="Peptidase metallopeptidase" evidence="22">
    <location>
        <begin position="142"/>
        <end position="296"/>
    </location>
</feature>
<keyword evidence="9" id="KW-0963">Cytoplasm</keyword>
<dbReference type="EC" id="3.4.24.80" evidence="7"/>
<comment type="subcellular location">
    <subcellularLocation>
        <location evidence="5">Cytoplasm</location>
    </subcellularLocation>
    <subcellularLocation>
        <location evidence="4">Melanosome</location>
    </subcellularLocation>
</comment>
<dbReference type="PRINTS" id="PR00138">
    <property type="entry name" value="MATRIXIN"/>
</dbReference>
<evidence type="ECO:0000256" key="6">
    <source>
        <dbReference type="ARBA" id="ARBA00010370"/>
    </source>
</evidence>
<dbReference type="Pfam" id="PF00045">
    <property type="entry name" value="Hemopexin"/>
    <property type="match status" value="4"/>
</dbReference>
<dbReference type="PROSITE" id="PS51642">
    <property type="entry name" value="HEMOPEXIN_2"/>
    <property type="match status" value="4"/>
</dbReference>
<evidence type="ECO:0000313" key="23">
    <source>
        <dbReference type="EMBL" id="KAH0626385.1"/>
    </source>
</evidence>
<keyword evidence="21" id="KW-0812">Transmembrane</keyword>
<evidence type="ECO:0000256" key="11">
    <source>
        <dbReference type="ARBA" id="ARBA00022670"/>
    </source>
</evidence>
<feature type="transmembrane region" description="Helical" evidence="21">
    <location>
        <begin position="554"/>
        <end position="572"/>
    </location>
</feature>
<dbReference type="InterPro" id="IPR000585">
    <property type="entry name" value="Hemopexin-like_dom"/>
</dbReference>
<dbReference type="PANTHER" id="PTHR10201:SF142">
    <property type="entry name" value="MATRIX METALLOPROTEINASE-25"/>
    <property type="match status" value="1"/>
</dbReference>
<feature type="repeat" description="Hemopexin" evidence="19">
    <location>
        <begin position="339"/>
        <end position="384"/>
    </location>
</feature>
<organism evidence="23 24">
    <name type="scientific">Phrynosoma platyrhinos</name>
    <name type="common">Desert horned lizard</name>
    <dbReference type="NCBI Taxonomy" id="52577"/>
    <lineage>
        <taxon>Eukaryota</taxon>
        <taxon>Metazoa</taxon>
        <taxon>Chordata</taxon>
        <taxon>Craniata</taxon>
        <taxon>Vertebrata</taxon>
        <taxon>Euteleostomi</taxon>
        <taxon>Lepidosauria</taxon>
        <taxon>Squamata</taxon>
        <taxon>Bifurcata</taxon>
        <taxon>Unidentata</taxon>
        <taxon>Episquamata</taxon>
        <taxon>Toxicofera</taxon>
        <taxon>Iguania</taxon>
        <taxon>Phrynosomatidae</taxon>
        <taxon>Phrynosomatinae</taxon>
        <taxon>Phrynosoma</taxon>
    </lineage>
</organism>
<keyword evidence="15" id="KW-0862">Zinc</keyword>
<dbReference type="InterPro" id="IPR036375">
    <property type="entry name" value="Hemopexin-like_dom_sf"/>
</dbReference>
<dbReference type="InterPro" id="IPR021190">
    <property type="entry name" value="Pept_M10A"/>
</dbReference>
<evidence type="ECO:0000256" key="10">
    <source>
        <dbReference type="ARBA" id="ARBA00022553"/>
    </source>
</evidence>
<keyword evidence="21" id="KW-0472">Membrane</keyword>
<keyword evidence="16" id="KW-0106">Calcium</keyword>
<evidence type="ECO:0000256" key="4">
    <source>
        <dbReference type="ARBA" id="ARBA00004223"/>
    </source>
</evidence>
<comment type="cofactor">
    <cofactor evidence="3">
        <name>Zn(2+)</name>
        <dbReference type="ChEBI" id="CHEBI:29105"/>
    </cofactor>
</comment>
<accession>A0ABQ7T9G5</accession>
<evidence type="ECO:0000256" key="3">
    <source>
        <dbReference type="ARBA" id="ARBA00001947"/>
    </source>
</evidence>
<dbReference type="Pfam" id="PF00413">
    <property type="entry name" value="Peptidase_M10"/>
    <property type="match status" value="1"/>
</dbReference>
<dbReference type="Pfam" id="PF01471">
    <property type="entry name" value="PG_binding_1"/>
    <property type="match status" value="1"/>
</dbReference>
<dbReference type="InterPro" id="IPR033739">
    <property type="entry name" value="M10A_MMP"/>
</dbReference>
<keyword evidence="10" id="KW-0597">Phosphoprotein</keyword>
<dbReference type="InterPro" id="IPR002477">
    <property type="entry name" value="Peptidoglycan-bd-like"/>
</dbReference>
<dbReference type="SUPFAM" id="SSF55486">
    <property type="entry name" value="Metalloproteases ('zincins'), catalytic domain"/>
    <property type="match status" value="1"/>
</dbReference>
<evidence type="ECO:0000256" key="20">
    <source>
        <dbReference type="SAM" id="MobiDB-lite"/>
    </source>
</evidence>
<feature type="compositionally biased region" description="Pro residues" evidence="20">
    <location>
        <begin position="310"/>
        <end position="325"/>
    </location>
</feature>
<keyword evidence="11" id="KW-0645">Protease</keyword>
<name>A0ABQ7T9G5_PHRPL</name>
<dbReference type="InterPro" id="IPR006026">
    <property type="entry name" value="Peptidase_Metallo"/>
</dbReference>
<evidence type="ECO:0000256" key="15">
    <source>
        <dbReference type="ARBA" id="ARBA00022833"/>
    </source>
</evidence>
<dbReference type="EMBL" id="JAIPUX010000521">
    <property type="protein sequence ID" value="KAH0626385.1"/>
    <property type="molecule type" value="Genomic_DNA"/>
</dbReference>
<evidence type="ECO:0000256" key="13">
    <source>
        <dbReference type="ARBA" id="ARBA00022737"/>
    </source>
</evidence>
<dbReference type="PIRSF" id="PIRSF001191">
    <property type="entry name" value="Peptidase_M10A_matrix"/>
    <property type="match status" value="1"/>
</dbReference>
<evidence type="ECO:0000256" key="14">
    <source>
        <dbReference type="ARBA" id="ARBA00022801"/>
    </source>
</evidence>
<sequence length="573" mass="64346">MTLSALVDEVIDPPPLAEQQPCQASDPLTIATFLDSRDIRRNTGGGTLKSETFQALQQEVMILGKGLGDLQKEWLTRYGYLPQPDPRAARLQTKEELASAIKTMQRFAGLPTTGELDQKTLDMMNQPRCSLPDIIGTSEIMRRRRRKKRYALSDSLWKKTDLTWHNSSALTFREVSSEQADILVDFTNSYHQDSYPFDGPGGTLAHAFFPGEHPISGDTHFDDEETWIYDPGNEMSGGGTDLFAVAVHEFGHALGLAHSSVKESIMIPYYQGPVGLPHLYQLPLDDVMGIEQLYGKRQSGSNPDQGRPGLPAPTAHPFPDLPPYRPTYGPQLPSPDRCTVHFDAIANVRGEVFFFKQKHFWRMQPTQHLVSLDPAQTHRFWNGLPQDFQAIDAVYERANDSQIVFFIGSYYWVFTDTQVNPGYPRPTSDLGLPPGTIIGAAFVWPHNGKTYLIEKDRYWRYDDQLGHVELGYPKPVTLWKGVPTDLDDVTRWNDGNTYFFKDTQYWRFTGGSVESDAGYPLSTARDWMHCQVPEASSPPAPRHGEGGMCICAGAALKVAPLLAWIVIFMWAVC</sequence>
<feature type="region of interest" description="Disordered" evidence="20">
    <location>
        <begin position="296"/>
        <end position="332"/>
    </location>
</feature>
<evidence type="ECO:0000256" key="7">
    <source>
        <dbReference type="ARBA" id="ARBA00012342"/>
    </source>
</evidence>
<feature type="repeat" description="Hemopexin" evidence="19">
    <location>
        <begin position="388"/>
        <end position="434"/>
    </location>
</feature>
<dbReference type="InterPro" id="IPR024079">
    <property type="entry name" value="MetalloPept_cat_dom_sf"/>
</dbReference>
<comment type="similarity">
    <text evidence="6">Belongs to the peptidase M10A family.</text>
</comment>
<dbReference type="Gene3D" id="3.40.390.10">
    <property type="entry name" value="Collagenase (Catalytic Domain)"/>
    <property type="match status" value="1"/>
</dbReference>
<evidence type="ECO:0000256" key="1">
    <source>
        <dbReference type="ARBA" id="ARBA00001718"/>
    </source>
</evidence>
<feature type="repeat" description="Hemopexin" evidence="19">
    <location>
        <begin position="483"/>
        <end position="530"/>
    </location>
</feature>
<dbReference type="SMART" id="SM00235">
    <property type="entry name" value="ZnMc"/>
    <property type="match status" value="1"/>
</dbReference>
<dbReference type="PANTHER" id="PTHR10201">
    <property type="entry name" value="MATRIX METALLOPROTEINASE"/>
    <property type="match status" value="1"/>
</dbReference>
<keyword evidence="21" id="KW-1133">Transmembrane helix</keyword>
<keyword evidence="14" id="KW-0378">Hydrolase</keyword>
<feature type="repeat" description="Hemopexin" evidence="19">
    <location>
        <begin position="435"/>
        <end position="482"/>
    </location>
</feature>
<dbReference type="InterPro" id="IPR036365">
    <property type="entry name" value="PGBD-like_sf"/>
</dbReference>
<keyword evidence="13" id="KW-0677">Repeat</keyword>
<dbReference type="Gene3D" id="2.110.10.10">
    <property type="entry name" value="Hemopexin-like domain"/>
    <property type="match status" value="1"/>
</dbReference>